<keyword evidence="3" id="KW-1185">Reference proteome</keyword>
<reference evidence="2 3" key="1">
    <citation type="submission" date="2017-01" db="EMBL/GenBank/DDBJ databases">
        <authorList>
            <person name="Mah S.A."/>
            <person name="Swanson W.J."/>
            <person name="Moy G.W."/>
            <person name="Vacquier V.D."/>
        </authorList>
    </citation>
    <scope>NUCLEOTIDE SEQUENCE [LARGE SCALE GENOMIC DNA]</scope>
    <source>
        <strain evidence="2 3">GSMNP</strain>
    </source>
</reference>
<feature type="region of interest" description="Disordered" evidence="1">
    <location>
        <begin position="134"/>
        <end position="157"/>
    </location>
</feature>
<gene>
    <name evidence="2" type="ORF">AYI70_g8984</name>
</gene>
<comment type="caution">
    <text evidence="2">The sequence shown here is derived from an EMBL/GenBank/DDBJ whole genome shotgun (WGS) entry which is preliminary data.</text>
</comment>
<organism evidence="2 3">
    <name type="scientific">Smittium culicis</name>
    <dbReference type="NCBI Taxonomy" id="133412"/>
    <lineage>
        <taxon>Eukaryota</taxon>
        <taxon>Fungi</taxon>
        <taxon>Fungi incertae sedis</taxon>
        <taxon>Zoopagomycota</taxon>
        <taxon>Kickxellomycotina</taxon>
        <taxon>Harpellomycetes</taxon>
        <taxon>Harpellales</taxon>
        <taxon>Legeriomycetaceae</taxon>
        <taxon>Smittium</taxon>
    </lineage>
</organism>
<dbReference type="AlphaFoldDB" id="A0A1R1XDH0"/>
<evidence type="ECO:0000256" key="1">
    <source>
        <dbReference type="SAM" id="MobiDB-lite"/>
    </source>
</evidence>
<evidence type="ECO:0000313" key="2">
    <source>
        <dbReference type="EMBL" id="OMJ12643.1"/>
    </source>
</evidence>
<feature type="compositionally biased region" description="Polar residues" evidence="1">
    <location>
        <begin position="68"/>
        <end position="77"/>
    </location>
</feature>
<evidence type="ECO:0000313" key="3">
    <source>
        <dbReference type="Proteomes" id="UP000187283"/>
    </source>
</evidence>
<name>A0A1R1XDH0_9FUNG</name>
<feature type="non-terminal residue" evidence="2">
    <location>
        <position position="1"/>
    </location>
</feature>
<sequence>TTINRLRGTVGLKKPPAYSINLKKLASDKNQKVSPADDTESDESKDEVKLPKTKSINNKIVESDDSQDSYSIAGSSSPIEIKKEYISPISDIFESSEGNNTPSEHDIMAEKARLRKISEKEFMDYVSKVDYAPQGSNLAGMDLDSDPPDQSISDIEI</sequence>
<accession>A0A1R1XDH0</accession>
<feature type="region of interest" description="Disordered" evidence="1">
    <location>
        <begin position="23"/>
        <end position="77"/>
    </location>
</feature>
<dbReference type="Proteomes" id="UP000187283">
    <property type="component" value="Unassembled WGS sequence"/>
</dbReference>
<dbReference type="OrthoDB" id="10430293at2759"/>
<protein>
    <submittedName>
        <fullName evidence="2">Uncharacterized protein</fullName>
    </submittedName>
</protein>
<dbReference type="EMBL" id="LSSN01003876">
    <property type="protein sequence ID" value="OMJ12643.1"/>
    <property type="molecule type" value="Genomic_DNA"/>
</dbReference>
<proteinExistence type="predicted"/>
<feature type="compositionally biased region" description="Low complexity" evidence="1">
    <location>
        <begin position="148"/>
        <end position="157"/>
    </location>
</feature>